<dbReference type="SUPFAM" id="SSF55781">
    <property type="entry name" value="GAF domain-like"/>
    <property type="match status" value="1"/>
</dbReference>
<keyword evidence="2" id="KW-0418">Kinase</keyword>
<dbReference type="OrthoDB" id="4629915at2"/>
<evidence type="ECO:0000313" key="7">
    <source>
        <dbReference type="EMBL" id="PZA23247.1"/>
    </source>
</evidence>
<dbReference type="InterPro" id="IPR029016">
    <property type="entry name" value="GAF-like_dom_sf"/>
</dbReference>
<evidence type="ECO:0000256" key="3">
    <source>
        <dbReference type="ARBA" id="ARBA00023015"/>
    </source>
</evidence>
<evidence type="ECO:0000313" key="8">
    <source>
        <dbReference type="Proteomes" id="UP000247602"/>
    </source>
</evidence>
<dbReference type="GO" id="GO:0016301">
    <property type="term" value="F:kinase activity"/>
    <property type="evidence" value="ECO:0007669"/>
    <property type="project" value="UniProtKB-KW"/>
</dbReference>
<evidence type="ECO:0000313" key="9">
    <source>
        <dbReference type="Proteomes" id="UP000580718"/>
    </source>
</evidence>
<organism evidence="7 8">
    <name type="scientific">Modestobacter versicolor</name>
    <dbReference type="NCBI Taxonomy" id="429133"/>
    <lineage>
        <taxon>Bacteria</taxon>
        <taxon>Bacillati</taxon>
        <taxon>Actinomycetota</taxon>
        <taxon>Actinomycetes</taxon>
        <taxon>Geodermatophilales</taxon>
        <taxon>Geodermatophilaceae</taxon>
        <taxon>Modestobacter</taxon>
    </lineage>
</organism>
<dbReference type="PIRSF" id="PIRSF036625">
    <property type="entry name" value="GAF_ANTAR"/>
    <property type="match status" value="1"/>
</dbReference>
<dbReference type="InterPro" id="IPR011006">
    <property type="entry name" value="CheY-like_superfamily"/>
</dbReference>
<evidence type="ECO:0000259" key="5">
    <source>
        <dbReference type="PROSITE" id="PS50921"/>
    </source>
</evidence>
<reference evidence="6 9" key="2">
    <citation type="submission" date="2020-08" db="EMBL/GenBank/DDBJ databases">
        <title>Sequencing the genomes of 1000 actinobacteria strains.</title>
        <authorList>
            <person name="Klenk H.-P."/>
        </authorList>
    </citation>
    <scope>NUCLEOTIDE SEQUENCE [LARGE SCALE GENOMIC DNA]</scope>
    <source>
        <strain evidence="6 9">DSM 16678</strain>
    </source>
</reference>
<dbReference type="InterPro" id="IPR005561">
    <property type="entry name" value="ANTAR"/>
</dbReference>
<gene>
    <name evidence="7" type="ORF">DMO24_00880</name>
    <name evidence="6" type="ORF">FHX36_000421</name>
</gene>
<dbReference type="InterPro" id="IPR012074">
    <property type="entry name" value="GAF_ANTAR"/>
</dbReference>
<dbReference type="Pfam" id="PF03861">
    <property type="entry name" value="ANTAR"/>
    <property type="match status" value="1"/>
</dbReference>
<protein>
    <submittedName>
        <fullName evidence="7">Antitermination regulator</fullName>
    </submittedName>
    <submittedName>
        <fullName evidence="6">GAF domain-containing protein</fullName>
    </submittedName>
</protein>
<evidence type="ECO:0000313" key="6">
    <source>
        <dbReference type="EMBL" id="MBB3674686.1"/>
    </source>
</evidence>
<dbReference type="Gene3D" id="3.30.450.40">
    <property type="match status" value="1"/>
</dbReference>
<dbReference type="Proteomes" id="UP000580718">
    <property type="component" value="Unassembled WGS sequence"/>
</dbReference>
<reference evidence="7 8" key="1">
    <citation type="submission" date="2018-06" db="EMBL/GenBank/DDBJ databases">
        <title>Draft genome sequence of Modestobacter versicolor CP153-2.</title>
        <authorList>
            <person name="Gundlapally S.R."/>
        </authorList>
    </citation>
    <scope>NUCLEOTIDE SEQUENCE [LARGE SCALE GENOMIC DNA]</scope>
    <source>
        <strain evidence="7 8">CP153-2</strain>
    </source>
</reference>
<name>A0A323VET2_9ACTN</name>
<dbReference type="EMBL" id="JACIBU010000001">
    <property type="protein sequence ID" value="MBB3674686.1"/>
    <property type="molecule type" value="Genomic_DNA"/>
</dbReference>
<dbReference type="Pfam" id="PF13185">
    <property type="entry name" value="GAF_2"/>
    <property type="match status" value="1"/>
</dbReference>
<feature type="domain" description="ANTAR" evidence="5">
    <location>
        <begin position="171"/>
        <end position="232"/>
    </location>
</feature>
<keyword evidence="3" id="KW-0805">Transcription regulation</keyword>
<dbReference type="Gene3D" id="1.10.10.10">
    <property type="entry name" value="Winged helix-like DNA-binding domain superfamily/Winged helix DNA-binding domain"/>
    <property type="match status" value="1"/>
</dbReference>
<evidence type="ECO:0000256" key="1">
    <source>
        <dbReference type="ARBA" id="ARBA00022679"/>
    </source>
</evidence>
<accession>A0A323VET2</accession>
<dbReference type="EMBL" id="QKNV01000009">
    <property type="protein sequence ID" value="PZA23247.1"/>
    <property type="molecule type" value="Genomic_DNA"/>
</dbReference>
<dbReference type="InterPro" id="IPR003018">
    <property type="entry name" value="GAF"/>
</dbReference>
<dbReference type="GO" id="GO:0003723">
    <property type="term" value="F:RNA binding"/>
    <property type="evidence" value="ECO:0007669"/>
    <property type="project" value="InterPro"/>
</dbReference>
<proteinExistence type="predicted"/>
<dbReference type="AlphaFoldDB" id="A0A323VET2"/>
<dbReference type="Proteomes" id="UP000247602">
    <property type="component" value="Unassembled WGS sequence"/>
</dbReference>
<keyword evidence="1" id="KW-0808">Transferase</keyword>
<keyword evidence="8" id="KW-1185">Reference proteome</keyword>
<keyword evidence="4" id="KW-0804">Transcription</keyword>
<comment type="caution">
    <text evidence="7">The sequence shown here is derived from an EMBL/GenBank/DDBJ whole genome shotgun (WGS) entry which is preliminary data.</text>
</comment>
<evidence type="ECO:0000256" key="4">
    <source>
        <dbReference type="ARBA" id="ARBA00023163"/>
    </source>
</evidence>
<dbReference type="PROSITE" id="PS50921">
    <property type="entry name" value="ANTAR"/>
    <property type="match status" value="1"/>
</dbReference>
<dbReference type="InterPro" id="IPR036388">
    <property type="entry name" value="WH-like_DNA-bd_sf"/>
</dbReference>
<dbReference type="SMART" id="SM01012">
    <property type="entry name" value="ANTAR"/>
    <property type="match status" value="1"/>
</dbReference>
<evidence type="ECO:0000256" key="2">
    <source>
        <dbReference type="ARBA" id="ARBA00022777"/>
    </source>
</evidence>
<dbReference type="RefSeq" id="WP_110550396.1">
    <property type="nucleotide sequence ID" value="NZ_JACIBU010000001.1"/>
</dbReference>
<dbReference type="SUPFAM" id="SSF52172">
    <property type="entry name" value="CheY-like"/>
    <property type="match status" value="1"/>
</dbReference>
<sequence>MSSIDRNSAVDEATAFELLGGIALSEHSLHSVFQAVADLTKQVMPGDIEASVSLLVADKATTVVYTGQLALDLDESQYGRGYGPCLHAASTGQAVEVEDARTEVRWPDYMKSAVERGGLSSLSIPLGSPTTSGAGLNIYAREAAAFDDDSRRIGHRFARFAGVAVANLNAYQSAREQADNLQVALESRAVIDQAKGILIERYKLTADEAFKLLAQASMASNQKLRLVADHLVTTGELIMPPSRS</sequence>